<protein>
    <submittedName>
        <fullName evidence="3">YdcF family protein</fullName>
    </submittedName>
</protein>
<reference evidence="3" key="2">
    <citation type="submission" date="2021-09" db="EMBL/GenBank/DDBJ databases">
        <authorList>
            <person name="Gilroy R."/>
        </authorList>
    </citation>
    <scope>NUCLEOTIDE SEQUENCE</scope>
    <source>
        <strain evidence="3">ChiBcec21-2208</strain>
    </source>
</reference>
<keyword evidence="1" id="KW-0472">Membrane</keyword>
<dbReference type="PANTHER" id="PTHR30336">
    <property type="entry name" value="INNER MEMBRANE PROTEIN, PROBABLE PERMEASE"/>
    <property type="match status" value="1"/>
</dbReference>
<keyword evidence="1" id="KW-1133">Transmembrane helix</keyword>
<proteinExistence type="predicted"/>
<gene>
    <name evidence="3" type="ORF">K8V20_05095</name>
</gene>
<dbReference type="Pfam" id="PF02698">
    <property type="entry name" value="DUF218"/>
    <property type="match status" value="1"/>
</dbReference>
<reference evidence="3" key="1">
    <citation type="journal article" date="2021" name="PeerJ">
        <title>Extensive microbial diversity within the chicken gut microbiome revealed by metagenomics and culture.</title>
        <authorList>
            <person name="Gilroy R."/>
            <person name="Ravi A."/>
            <person name="Getino M."/>
            <person name="Pursley I."/>
            <person name="Horton D.L."/>
            <person name="Alikhan N.F."/>
            <person name="Baker D."/>
            <person name="Gharbi K."/>
            <person name="Hall N."/>
            <person name="Watson M."/>
            <person name="Adriaenssens E.M."/>
            <person name="Foster-Nyarko E."/>
            <person name="Jarju S."/>
            <person name="Secka A."/>
            <person name="Antonio M."/>
            <person name="Oren A."/>
            <person name="Chaudhuri R.R."/>
            <person name="La Ragione R."/>
            <person name="Hildebrand F."/>
            <person name="Pallen M.J."/>
        </authorList>
    </citation>
    <scope>NUCLEOTIDE SEQUENCE</scope>
    <source>
        <strain evidence="3">ChiBcec21-2208</strain>
    </source>
</reference>
<dbReference type="CDD" id="cd06259">
    <property type="entry name" value="YdcF-like"/>
    <property type="match status" value="1"/>
</dbReference>
<evidence type="ECO:0000313" key="4">
    <source>
        <dbReference type="Proteomes" id="UP000782880"/>
    </source>
</evidence>
<feature type="domain" description="DUF218" evidence="2">
    <location>
        <begin position="103"/>
        <end position="238"/>
    </location>
</feature>
<dbReference type="GO" id="GO:0043164">
    <property type="term" value="P:Gram-negative-bacterium-type cell wall biogenesis"/>
    <property type="evidence" value="ECO:0007669"/>
    <property type="project" value="TreeGrafter"/>
</dbReference>
<dbReference type="AlphaFoldDB" id="A0A921IJN4"/>
<evidence type="ECO:0000256" key="1">
    <source>
        <dbReference type="SAM" id="Phobius"/>
    </source>
</evidence>
<dbReference type="InterPro" id="IPR003848">
    <property type="entry name" value="DUF218"/>
</dbReference>
<name>A0A921IJN4_9FIRM</name>
<dbReference type="EMBL" id="DYVE01000130">
    <property type="protein sequence ID" value="HJG28009.1"/>
    <property type="molecule type" value="Genomic_DNA"/>
</dbReference>
<dbReference type="Proteomes" id="UP000782880">
    <property type="component" value="Unassembled WGS sequence"/>
</dbReference>
<dbReference type="GO" id="GO:0000270">
    <property type="term" value="P:peptidoglycan metabolic process"/>
    <property type="evidence" value="ECO:0007669"/>
    <property type="project" value="TreeGrafter"/>
</dbReference>
<dbReference type="PANTHER" id="PTHR30336:SF4">
    <property type="entry name" value="ENVELOPE BIOGENESIS FACTOR ELYC"/>
    <property type="match status" value="1"/>
</dbReference>
<evidence type="ECO:0000313" key="3">
    <source>
        <dbReference type="EMBL" id="HJG28009.1"/>
    </source>
</evidence>
<evidence type="ECO:0000259" key="2">
    <source>
        <dbReference type="Pfam" id="PF02698"/>
    </source>
</evidence>
<feature type="transmembrane region" description="Helical" evidence="1">
    <location>
        <begin position="69"/>
        <end position="93"/>
    </location>
</feature>
<accession>A0A921IJN4</accession>
<feature type="transmembrane region" description="Helical" evidence="1">
    <location>
        <begin position="36"/>
        <end position="53"/>
    </location>
</feature>
<sequence>MMKFASKMPVILLYVVAAALVAYSIGLALTSNFNMGNLMVWLLTAMIAAYTIWRKPLHTWFHTPGAGRIVWWCLLVIGVLYAGLVAFVAVSGYTNPPTGQEKVLVVLGAGLRRDKPSTLLRYRLDKAYDYAMAHPDVFVVTSGGQGRDEWVPEGQAMRDYLIEKGLPPERVVAENASTSTEENFSLSLELLQQYGFDENTPIVYVSNAFHCYRAGCYAKRAGFTQVTSLPSATPWRSVLPCYLREALALAYYWVFKTSSSGPMHAMVGLLDLNKRFFYK</sequence>
<dbReference type="InterPro" id="IPR014729">
    <property type="entry name" value="Rossmann-like_a/b/a_fold"/>
</dbReference>
<dbReference type="GO" id="GO:0005886">
    <property type="term" value="C:plasma membrane"/>
    <property type="evidence" value="ECO:0007669"/>
    <property type="project" value="TreeGrafter"/>
</dbReference>
<dbReference type="Gene3D" id="3.40.50.620">
    <property type="entry name" value="HUPs"/>
    <property type="match status" value="1"/>
</dbReference>
<keyword evidence="1" id="KW-0812">Transmembrane</keyword>
<comment type="caution">
    <text evidence="3">The sequence shown here is derived from an EMBL/GenBank/DDBJ whole genome shotgun (WGS) entry which is preliminary data.</text>
</comment>
<organism evidence="3 4">
    <name type="scientific">Subdoligranulum variabile</name>
    <dbReference type="NCBI Taxonomy" id="214851"/>
    <lineage>
        <taxon>Bacteria</taxon>
        <taxon>Bacillati</taxon>
        <taxon>Bacillota</taxon>
        <taxon>Clostridia</taxon>
        <taxon>Eubacteriales</taxon>
        <taxon>Oscillospiraceae</taxon>
        <taxon>Subdoligranulum</taxon>
    </lineage>
</organism>
<dbReference type="InterPro" id="IPR051599">
    <property type="entry name" value="Cell_Envelope_Assoc"/>
</dbReference>